<accession>A0A0S8GK83</accession>
<keyword evidence="1" id="KW-0732">Signal</keyword>
<sequence>MRSFIPSILLILIAVSPAMLQADEYTTMKNMLIDMAGYVEYLEDSLDQEIVHLQADIITDKSMSFTRTLHEGWTYGLAAFADWRVVDLDITVYKDVDGQWVQVQQDEQTDNTPSVIIEPSQTGTYLIELSVYEFAEEYTAAHYGMLIYHELY</sequence>
<reference evidence="2 3" key="1">
    <citation type="journal article" date="2015" name="Microbiome">
        <title>Genomic resolution of linkages in carbon, nitrogen, and sulfur cycling among widespread estuary sediment bacteria.</title>
        <authorList>
            <person name="Baker B.J."/>
            <person name="Lazar C.S."/>
            <person name="Teske A.P."/>
            <person name="Dick G.J."/>
        </authorList>
    </citation>
    <scope>NUCLEOTIDE SEQUENCE [LARGE SCALE GENOMIC DNA]</scope>
    <source>
        <strain evidence="2">SM23_60</strain>
    </source>
</reference>
<proteinExistence type="predicted"/>
<evidence type="ECO:0000256" key="1">
    <source>
        <dbReference type="SAM" id="SignalP"/>
    </source>
</evidence>
<organism evidence="2 3">
    <name type="scientific">candidate division WOR_3 bacterium SM23_60</name>
    <dbReference type="NCBI Taxonomy" id="1703780"/>
    <lineage>
        <taxon>Bacteria</taxon>
        <taxon>Bacteria division WOR-3</taxon>
    </lineage>
</organism>
<evidence type="ECO:0000313" key="3">
    <source>
        <dbReference type="Proteomes" id="UP000051096"/>
    </source>
</evidence>
<evidence type="ECO:0000313" key="2">
    <source>
        <dbReference type="EMBL" id="KPK72756.1"/>
    </source>
</evidence>
<name>A0A0S8GK83_UNCW3</name>
<feature type="chain" id="PRO_5006647014" evidence="1">
    <location>
        <begin position="23"/>
        <end position="152"/>
    </location>
</feature>
<dbReference type="Proteomes" id="UP000051096">
    <property type="component" value="Unassembled WGS sequence"/>
</dbReference>
<gene>
    <name evidence="2" type="ORF">AMJ87_03855</name>
</gene>
<comment type="caution">
    <text evidence="2">The sequence shown here is derived from an EMBL/GenBank/DDBJ whole genome shotgun (WGS) entry which is preliminary data.</text>
</comment>
<dbReference type="EMBL" id="LJUO01000023">
    <property type="protein sequence ID" value="KPK72756.1"/>
    <property type="molecule type" value="Genomic_DNA"/>
</dbReference>
<feature type="signal peptide" evidence="1">
    <location>
        <begin position="1"/>
        <end position="22"/>
    </location>
</feature>
<protein>
    <submittedName>
        <fullName evidence="2">Uncharacterized protein</fullName>
    </submittedName>
</protein>
<dbReference type="AlphaFoldDB" id="A0A0S8GK83"/>